<keyword evidence="2" id="KW-1185">Reference proteome</keyword>
<gene>
    <name evidence="1" type="ORF">O6H91_07G023200</name>
</gene>
<evidence type="ECO:0000313" key="2">
    <source>
        <dbReference type="Proteomes" id="UP001162992"/>
    </source>
</evidence>
<dbReference type="EMBL" id="CM055098">
    <property type="protein sequence ID" value="KAJ7548702.1"/>
    <property type="molecule type" value="Genomic_DNA"/>
</dbReference>
<accession>A0ACC2D421</accession>
<comment type="caution">
    <text evidence="1">The sequence shown here is derived from an EMBL/GenBank/DDBJ whole genome shotgun (WGS) entry which is preliminary data.</text>
</comment>
<sequence length="355" mass="38063">MGNNRVEFRTITTIMIVLLSSLKVVPSEGQGLVPPVSGLAYGFYNSSCPSAENTVKTSIQSFLSSNVSQAAGVIRLFFHDCFVQGCDASLLVNDTNGEQTSIPNRTLRASALAIIDQIKSQLESNCPGIVSCADILSLAARECVNQSGGPFFQIPTGRRDGLNFSNNATVLQNIPAPTFSITQLNSSFSAKGLNETDLVALSGAHTIGLAHCRSFSNRLRPTVDPTLNSTLATNLLQQCPNSSINVVTNMDIVTPDTFDNQYYTNNLNGNVLFTSDAALLNDTQSQSTVQQFANNNTQFLQQFSISFIKMSMIGVLTGSDGNIRNVCSVLNATSSNAETVTVAEIIDEFMEIATL</sequence>
<name>A0ACC2D421_DIPCM</name>
<reference evidence="2" key="1">
    <citation type="journal article" date="2024" name="Proc. Natl. Acad. Sci. U.S.A.">
        <title>Extraordinary preservation of gene collinearity over three hundred million years revealed in homosporous lycophytes.</title>
        <authorList>
            <person name="Li C."/>
            <person name="Wickell D."/>
            <person name="Kuo L.Y."/>
            <person name="Chen X."/>
            <person name="Nie B."/>
            <person name="Liao X."/>
            <person name="Peng D."/>
            <person name="Ji J."/>
            <person name="Jenkins J."/>
            <person name="Williams M."/>
            <person name="Shu S."/>
            <person name="Plott C."/>
            <person name="Barry K."/>
            <person name="Rajasekar S."/>
            <person name="Grimwood J."/>
            <person name="Han X."/>
            <person name="Sun S."/>
            <person name="Hou Z."/>
            <person name="He W."/>
            <person name="Dai G."/>
            <person name="Sun C."/>
            <person name="Schmutz J."/>
            <person name="Leebens-Mack J.H."/>
            <person name="Li F.W."/>
            <person name="Wang L."/>
        </authorList>
    </citation>
    <scope>NUCLEOTIDE SEQUENCE [LARGE SCALE GENOMIC DNA]</scope>
    <source>
        <strain evidence="2">cv. PW_Plant_1</strain>
    </source>
</reference>
<dbReference type="Proteomes" id="UP001162992">
    <property type="component" value="Chromosome 7"/>
</dbReference>
<evidence type="ECO:0000313" key="1">
    <source>
        <dbReference type="EMBL" id="KAJ7548702.1"/>
    </source>
</evidence>
<proteinExistence type="predicted"/>
<organism evidence="1 2">
    <name type="scientific">Diphasiastrum complanatum</name>
    <name type="common">Issler's clubmoss</name>
    <name type="synonym">Lycopodium complanatum</name>
    <dbReference type="NCBI Taxonomy" id="34168"/>
    <lineage>
        <taxon>Eukaryota</taxon>
        <taxon>Viridiplantae</taxon>
        <taxon>Streptophyta</taxon>
        <taxon>Embryophyta</taxon>
        <taxon>Tracheophyta</taxon>
        <taxon>Lycopodiopsida</taxon>
        <taxon>Lycopodiales</taxon>
        <taxon>Lycopodiaceae</taxon>
        <taxon>Lycopodioideae</taxon>
        <taxon>Diphasiastrum</taxon>
    </lineage>
</organism>
<protein>
    <submittedName>
        <fullName evidence="1">Uncharacterized protein</fullName>
    </submittedName>
</protein>